<sequence>MSIQIRDELAQVARAKILDVASELFFRNGFTQTTIQDIADALGVGKPFLYNYFSGKADILAGVAGRTTAFAAAMARDVVSGEGAPSQRLSRLVYELTLSVIEGRTYLGVMFREEKHLPDAAARALGDNRRAFNAALRQLLEEGAAAGEFAVEDPGVVTEGLTGMTTWIFSWYRPGGRLPPEAVAGQMARMALQLVRAGG</sequence>
<organism evidence="7 8">
    <name type="scientific">Chelatococcus reniformis</name>
    <dbReference type="NCBI Taxonomy" id="1494448"/>
    <lineage>
        <taxon>Bacteria</taxon>
        <taxon>Pseudomonadati</taxon>
        <taxon>Pseudomonadota</taxon>
        <taxon>Alphaproteobacteria</taxon>
        <taxon>Hyphomicrobiales</taxon>
        <taxon>Chelatococcaceae</taxon>
        <taxon>Chelatococcus</taxon>
    </lineage>
</organism>
<evidence type="ECO:0000259" key="6">
    <source>
        <dbReference type="PROSITE" id="PS50977"/>
    </source>
</evidence>
<dbReference type="Gene3D" id="1.10.357.10">
    <property type="entry name" value="Tetracycline Repressor, domain 2"/>
    <property type="match status" value="1"/>
</dbReference>
<evidence type="ECO:0000313" key="7">
    <source>
        <dbReference type="EMBL" id="GGC61295.1"/>
    </source>
</evidence>
<evidence type="ECO:0000313" key="8">
    <source>
        <dbReference type="Proteomes" id="UP000637002"/>
    </source>
</evidence>
<dbReference type="PROSITE" id="PS50977">
    <property type="entry name" value="HTH_TETR_2"/>
    <property type="match status" value="1"/>
</dbReference>
<dbReference type="InterPro" id="IPR050109">
    <property type="entry name" value="HTH-type_TetR-like_transc_reg"/>
</dbReference>
<feature type="DNA-binding region" description="H-T-H motif" evidence="5">
    <location>
        <begin position="34"/>
        <end position="53"/>
    </location>
</feature>
<keyword evidence="8" id="KW-1185">Reference proteome</keyword>
<dbReference type="PRINTS" id="PR00455">
    <property type="entry name" value="HTHTETR"/>
</dbReference>
<keyword evidence="4" id="KW-0804">Transcription</keyword>
<dbReference type="RefSeq" id="WP_188608987.1">
    <property type="nucleotide sequence ID" value="NZ_BMGG01000003.1"/>
</dbReference>
<dbReference type="EMBL" id="BMGG01000003">
    <property type="protein sequence ID" value="GGC61295.1"/>
    <property type="molecule type" value="Genomic_DNA"/>
</dbReference>
<dbReference type="InterPro" id="IPR041490">
    <property type="entry name" value="KstR2_TetR_C"/>
</dbReference>
<evidence type="ECO:0000256" key="3">
    <source>
        <dbReference type="ARBA" id="ARBA00023125"/>
    </source>
</evidence>
<dbReference type="InterPro" id="IPR023772">
    <property type="entry name" value="DNA-bd_HTH_TetR-type_CS"/>
</dbReference>
<dbReference type="SUPFAM" id="SSF48498">
    <property type="entry name" value="Tetracyclin repressor-like, C-terminal domain"/>
    <property type="match status" value="1"/>
</dbReference>
<dbReference type="Proteomes" id="UP000637002">
    <property type="component" value="Unassembled WGS sequence"/>
</dbReference>
<keyword evidence="2" id="KW-0805">Transcription regulation</keyword>
<dbReference type="Pfam" id="PF00440">
    <property type="entry name" value="TetR_N"/>
    <property type="match status" value="1"/>
</dbReference>
<evidence type="ECO:0000256" key="1">
    <source>
        <dbReference type="ARBA" id="ARBA00022491"/>
    </source>
</evidence>
<evidence type="ECO:0000256" key="4">
    <source>
        <dbReference type="ARBA" id="ARBA00023163"/>
    </source>
</evidence>
<proteinExistence type="predicted"/>
<evidence type="ECO:0000256" key="5">
    <source>
        <dbReference type="PROSITE-ProRule" id="PRU00335"/>
    </source>
</evidence>
<dbReference type="PROSITE" id="PS01081">
    <property type="entry name" value="HTH_TETR_1"/>
    <property type="match status" value="1"/>
</dbReference>
<reference evidence="7" key="2">
    <citation type="submission" date="2020-09" db="EMBL/GenBank/DDBJ databases">
        <authorList>
            <person name="Sun Q."/>
            <person name="Zhou Y."/>
        </authorList>
    </citation>
    <scope>NUCLEOTIDE SEQUENCE</scope>
    <source>
        <strain evidence="7">CGMCC 1.12919</strain>
    </source>
</reference>
<comment type="caution">
    <text evidence="7">The sequence shown here is derived from an EMBL/GenBank/DDBJ whole genome shotgun (WGS) entry which is preliminary data.</text>
</comment>
<reference evidence="7" key="1">
    <citation type="journal article" date="2014" name="Int. J. Syst. Evol. Microbiol.">
        <title>Complete genome sequence of Corynebacterium casei LMG S-19264T (=DSM 44701T), isolated from a smear-ripened cheese.</title>
        <authorList>
            <consortium name="US DOE Joint Genome Institute (JGI-PGF)"/>
            <person name="Walter F."/>
            <person name="Albersmeier A."/>
            <person name="Kalinowski J."/>
            <person name="Ruckert C."/>
        </authorList>
    </citation>
    <scope>NUCLEOTIDE SEQUENCE</scope>
    <source>
        <strain evidence="7">CGMCC 1.12919</strain>
    </source>
</reference>
<protein>
    <recommendedName>
        <fullName evidence="6">HTH tetR-type domain-containing protein</fullName>
    </recommendedName>
</protein>
<dbReference type="PANTHER" id="PTHR30055">
    <property type="entry name" value="HTH-TYPE TRANSCRIPTIONAL REGULATOR RUTR"/>
    <property type="match status" value="1"/>
</dbReference>
<accession>A0A916XCB2</accession>
<dbReference type="InterPro" id="IPR036271">
    <property type="entry name" value="Tet_transcr_reg_TetR-rel_C_sf"/>
</dbReference>
<dbReference type="GO" id="GO:0000976">
    <property type="term" value="F:transcription cis-regulatory region binding"/>
    <property type="evidence" value="ECO:0007669"/>
    <property type="project" value="TreeGrafter"/>
</dbReference>
<dbReference type="SUPFAM" id="SSF46689">
    <property type="entry name" value="Homeodomain-like"/>
    <property type="match status" value="1"/>
</dbReference>
<dbReference type="Pfam" id="PF17932">
    <property type="entry name" value="TetR_C_24"/>
    <property type="match status" value="1"/>
</dbReference>
<dbReference type="InterPro" id="IPR009057">
    <property type="entry name" value="Homeodomain-like_sf"/>
</dbReference>
<feature type="domain" description="HTH tetR-type" evidence="6">
    <location>
        <begin position="11"/>
        <end position="71"/>
    </location>
</feature>
<dbReference type="InterPro" id="IPR001647">
    <property type="entry name" value="HTH_TetR"/>
</dbReference>
<keyword evidence="3 5" id="KW-0238">DNA-binding</keyword>
<name>A0A916XCB2_9HYPH</name>
<keyword evidence="1" id="KW-0678">Repressor</keyword>
<dbReference type="PANTHER" id="PTHR30055:SF175">
    <property type="entry name" value="HTH-TYPE TRANSCRIPTIONAL REPRESSOR KSTR2"/>
    <property type="match status" value="1"/>
</dbReference>
<dbReference type="GO" id="GO:0003700">
    <property type="term" value="F:DNA-binding transcription factor activity"/>
    <property type="evidence" value="ECO:0007669"/>
    <property type="project" value="TreeGrafter"/>
</dbReference>
<dbReference type="Gene3D" id="1.10.10.60">
    <property type="entry name" value="Homeodomain-like"/>
    <property type="match status" value="1"/>
</dbReference>
<evidence type="ECO:0000256" key="2">
    <source>
        <dbReference type="ARBA" id="ARBA00023015"/>
    </source>
</evidence>
<dbReference type="AlphaFoldDB" id="A0A916XCB2"/>
<gene>
    <name evidence="7" type="ORF">GCM10010994_19820</name>
</gene>